<keyword evidence="6 8" id="KW-0472">Membrane</keyword>
<evidence type="ECO:0000256" key="2">
    <source>
        <dbReference type="ARBA" id="ARBA00008017"/>
    </source>
</evidence>
<dbReference type="AlphaFoldDB" id="A0A7L7Z5S6"/>
<keyword evidence="3" id="KW-1003">Cell membrane</keyword>
<protein>
    <submittedName>
        <fullName evidence="11">Mechanosensitive ion channel</fullName>
    </submittedName>
</protein>
<evidence type="ECO:0000313" key="11">
    <source>
        <dbReference type="EMBL" id="QOD45035.1"/>
    </source>
</evidence>
<feature type="transmembrane region" description="Helical" evidence="8">
    <location>
        <begin position="111"/>
        <end position="132"/>
    </location>
</feature>
<dbReference type="FunFam" id="2.30.30.60:FF:000001">
    <property type="entry name" value="MscS Mechanosensitive ion channel"/>
    <property type="match status" value="1"/>
</dbReference>
<keyword evidence="12" id="KW-1185">Reference proteome</keyword>
<evidence type="ECO:0000313" key="12">
    <source>
        <dbReference type="Proteomes" id="UP000516660"/>
    </source>
</evidence>
<evidence type="ECO:0000256" key="5">
    <source>
        <dbReference type="ARBA" id="ARBA00022989"/>
    </source>
</evidence>
<dbReference type="InterPro" id="IPR010920">
    <property type="entry name" value="LSM_dom_sf"/>
</dbReference>
<dbReference type="InterPro" id="IPR049278">
    <property type="entry name" value="MS_channel_C"/>
</dbReference>
<dbReference type="GO" id="GO:0008381">
    <property type="term" value="F:mechanosensitive monoatomic ion channel activity"/>
    <property type="evidence" value="ECO:0007669"/>
    <property type="project" value="InterPro"/>
</dbReference>
<feature type="region of interest" description="Disordered" evidence="7">
    <location>
        <begin position="304"/>
        <end position="435"/>
    </location>
</feature>
<feature type="compositionally biased region" description="Low complexity" evidence="7">
    <location>
        <begin position="344"/>
        <end position="356"/>
    </location>
</feature>
<dbReference type="InterPro" id="IPR011066">
    <property type="entry name" value="MscS_channel_C_sf"/>
</dbReference>
<dbReference type="Gene3D" id="3.30.70.100">
    <property type="match status" value="1"/>
</dbReference>
<sequence length="435" mass="45810">MDLSMVCCGDGSFFSTWGVLIQVVSIVVGAFIARWILLVVIRNTVDQIVSGVKKRQNVDDTQSIQASPLTAVRVVQRTRTLGSVLSNITTVVIVVIALSLAITAINPDILSSLALLTAALGAGLGFGAQNIVKDILNGLFMVVEDQLGVGDVVDVGPATGVVETVGIRITTLRDVNGTLWFVRNGEILRVGNMSQGWARVVIDLAVPYDTDVQAVQERMLATATELASTPKWRSRIVEKPELWGIESIAESAVVIRVVVKTRSNARDDVSRELRGRLKAALDQMGVTLPSLSAVVLTGFDSAASVGGAHPPRTASTPVQPSGSPAPRKRTGRKLVHRHPDDKSAGTSDGTTAGTTAPVVRGAAGSRPDPRATQMIPAQDPADARAADEDEVTATWTVPDATDAEAGSPDDAPTTPPRASRQPRAPRKPTTPPEGS</sequence>
<dbReference type="InterPro" id="IPR006685">
    <property type="entry name" value="MscS_channel_2nd"/>
</dbReference>
<dbReference type="PANTHER" id="PTHR30460">
    <property type="entry name" value="MODERATE CONDUCTANCE MECHANOSENSITIVE CHANNEL YBIO"/>
    <property type="match status" value="1"/>
</dbReference>
<dbReference type="Pfam" id="PF21082">
    <property type="entry name" value="MS_channel_3rd"/>
    <property type="match status" value="1"/>
</dbReference>
<feature type="domain" description="Mechanosensitive ion channel MscS C-terminal" evidence="10">
    <location>
        <begin position="200"/>
        <end position="286"/>
    </location>
</feature>
<reference evidence="11 12" key="1">
    <citation type="submission" date="2020-08" db="EMBL/GenBank/DDBJ databases">
        <title>Description of Clavibacter zhangzhiyonge sp. nov., a phytopathogenic actinobacterium isolated from barley seeds, causing leaf brown spot and decline.</title>
        <authorList>
            <person name="Tian Q."/>
            <person name="Chuan J."/>
            <person name="Zhao W."/>
            <person name="Li X."/>
        </authorList>
    </citation>
    <scope>NUCLEOTIDE SEQUENCE [LARGE SCALE GENOMIC DNA]</scope>
    <source>
        <strain evidence="11 12">DM1</strain>
    </source>
</reference>
<evidence type="ECO:0000256" key="1">
    <source>
        <dbReference type="ARBA" id="ARBA00004651"/>
    </source>
</evidence>
<organism evidence="11 12">
    <name type="scientific">Clavibacter zhangzhiyongii</name>
    <dbReference type="NCBI Taxonomy" id="2768071"/>
    <lineage>
        <taxon>Bacteria</taxon>
        <taxon>Bacillati</taxon>
        <taxon>Actinomycetota</taxon>
        <taxon>Actinomycetes</taxon>
        <taxon>Micrococcales</taxon>
        <taxon>Microbacteriaceae</taxon>
        <taxon>Clavibacter</taxon>
    </lineage>
</organism>
<feature type="transmembrane region" description="Helical" evidence="8">
    <location>
        <begin position="20"/>
        <end position="41"/>
    </location>
</feature>
<evidence type="ECO:0000256" key="6">
    <source>
        <dbReference type="ARBA" id="ARBA00023136"/>
    </source>
</evidence>
<dbReference type="Gene3D" id="1.10.287.1260">
    <property type="match status" value="1"/>
</dbReference>
<comment type="similarity">
    <text evidence="2">Belongs to the MscS (TC 1.A.23) family.</text>
</comment>
<dbReference type="SUPFAM" id="SSF82689">
    <property type="entry name" value="Mechanosensitive channel protein MscS (YggB), C-terminal domain"/>
    <property type="match status" value="1"/>
</dbReference>
<dbReference type="InterPro" id="IPR023408">
    <property type="entry name" value="MscS_beta-dom_sf"/>
</dbReference>
<dbReference type="Pfam" id="PF00924">
    <property type="entry name" value="MS_channel_2nd"/>
    <property type="match status" value="1"/>
</dbReference>
<dbReference type="Proteomes" id="UP000516660">
    <property type="component" value="Chromosome"/>
</dbReference>
<dbReference type="InterPro" id="IPR045276">
    <property type="entry name" value="YbiO_bact"/>
</dbReference>
<comment type="subcellular location">
    <subcellularLocation>
        <location evidence="1">Cell membrane</location>
        <topology evidence="1">Multi-pass membrane protein</topology>
    </subcellularLocation>
</comment>
<evidence type="ECO:0000256" key="7">
    <source>
        <dbReference type="SAM" id="MobiDB-lite"/>
    </source>
</evidence>
<keyword evidence="4 8" id="KW-0812">Transmembrane</keyword>
<evidence type="ECO:0000256" key="3">
    <source>
        <dbReference type="ARBA" id="ARBA00022475"/>
    </source>
</evidence>
<gene>
    <name evidence="11" type="ORF">H9X71_06945</name>
</gene>
<feature type="transmembrane region" description="Helical" evidence="8">
    <location>
        <begin position="84"/>
        <end position="105"/>
    </location>
</feature>
<proteinExistence type="inferred from homology"/>
<evidence type="ECO:0000259" key="10">
    <source>
        <dbReference type="Pfam" id="PF21082"/>
    </source>
</evidence>
<dbReference type="GO" id="GO:0005886">
    <property type="term" value="C:plasma membrane"/>
    <property type="evidence" value="ECO:0007669"/>
    <property type="project" value="UniProtKB-SubCell"/>
</dbReference>
<name>A0A7L7Z5S6_9MICO</name>
<feature type="compositionally biased region" description="Polar residues" evidence="7">
    <location>
        <begin position="313"/>
        <end position="322"/>
    </location>
</feature>
<dbReference type="Gene3D" id="2.30.30.60">
    <property type="match status" value="1"/>
</dbReference>
<dbReference type="PANTHER" id="PTHR30460:SF0">
    <property type="entry name" value="MODERATE CONDUCTANCE MECHANOSENSITIVE CHANNEL YBIO"/>
    <property type="match status" value="1"/>
</dbReference>
<feature type="domain" description="Mechanosensitive ion channel MscS" evidence="9">
    <location>
        <begin position="130"/>
        <end position="194"/>
    </location>
</feature>
<accession>A0A7L7Z5S6</accession>
<dbReference type="EMBL" id="CP061274">
    <property type="protein sequence ID" value="QOD45035.1"/>
    <property type="molecule type" value="Genomic_DNA"/>
</dbReference>
<dbReference type="RefSeq" id="WP_191148930.1">
    <property type="nucleotide sequence ID" value="NZ_CP061274.1"/>
</dbReference>
<dbReference type="SUPFAM" id="SSF50182">
    <property type="entry name" value="Sm-like ribonucleoproteins"/>
    <property type="match status" value="1"/>
</dbReference>
<dbReference type="KEGG" id="czh:H9X71_06945"/>
<keyword evidence="5 8" id="KW-1133">Transmembrane helix</keyword>
<evidence type="ECO:0000256" key="8">
    <source>
        <dbReference type="SAM" id="Phobius"/>
    </source>
</evidence>
<feature type="compositionally biased region" description="Basic residues" evidence="7">
    <location>
        <begin position="326"/>
        <end position="336"/>
    </location>
</feature>
<evidence type="ECO:0000256" key="4">
    <source>
        <dbReference type="ARBA" id="ARBA00022692"/>
    </source>
</evidence>
<evidence type="ECO:0000259" key="9">
    <source>
        <dbReference type="Pfam" id="PF00924"/>
    </source>
</evidence>